<sequence>MVYKHFEEVASDATPETASDKMRAAVLKRKIRSPTARAMMTQAHYKFKMVLKYKMVRSGGGVIDCEEEYTSKTCSQCGAINHKLAIVHLLKAVEAREEQDEDGGDQGPPIRPLDHLARFLFRRNPHHSEPTSDMAELQALARRLLQK</sequence>
<dbReference type="GO" id="GO:0003677">
    <property type="term" value="F:DNA binding"/>
    <property type="evidence" value="ECO:0007669"/>
    <property type="project" value="UniProtKB-KW"/>
</dbReference>
<feature type="domain" description="Cas12f1-like TNB" evidence="2">
    <location>
        <begin position="44"/>
        <end position="82"/>
    </location>
</feature>
<gene>
    <name evidence="3" type="ORF">BBI17_000648</name>
</gene>
<keyword evidence="1" id="KW-0238">DNA-binding</keyword>
<dbReference type="PANTHER" id="PTHR36172">
    <property type="match status" value="1"/>
</dbReference>
<dbReference type="InterPro" id="IPR010095">
    <property type="entry name" value="Cas12f1-like_TNB"/>
</dbReference>
<name>A0A421FLM2_9STRA</name>
<dbReference type="PANTHER" id="PTHR36172:SF1">
    <property type="entry name" value="RESOLVASE-RELATED"/>
    <property type="match status" value="1"/>
</dbReference>
<dbReference type="Proteomes" id="UP000285883">
    <property type="component" value="Unassembled WGS sequence"/>
</dbReference>
<comment type="caution">
    <text evidence="3">The sequence shown here is derived from an EMBL/GenBank/DDBJ whole genome shotgun (WGS) entry which is preliminary data.</text>
</comment>
<evidence type="ECO:0000313" key="3">
    <source>
        <dbReference type="EMBL" id="RLN46804.1"/>
    </source>
</evidence>
<reference evidence="3 4" key="1">
    <citation type="submission" date="2018-07" db="EMBL/GenBank/DDBJ databases">
        <title>Genome sequencing of oomycete isolates from Chile give support for New Zealand origin for Phytophthora kernoviae and make available the first Nothophytophthora sp. genome.</title>
        <authorList>
            <person name="Studholme D.J."/>
            <person name="Sanfuentes E."/>
            <person name="Panda P."/>
            <person name="Hill R."/>
            <person name="Sambles C."/>
            <person name="Grant M."/>
            <person name="Williams N.M."/>
            <person name="Mcdougal R.L."/>
        </authorList>
    </citation>
    <scope>NUCLEOTIDE SEQUENCE [LARGE SCALE GENOMIC DNA]</scope>
    <source>
        <strain evidence="3">Chile2</strain>
    </source>
</reference>
<dbReference type="InterPro" id="IPR051491">
    <property type="entry name" value="Recombinase/Transposase-rel"/>
</dbReference>
<protein>
    <recommendedName>
        <fullName evidence="2">Cas12f1-like TNB domain-containing protein</fullName>
    </recommendedName>
</protein>
<evidence type="ECO:0000259" key="2">
    <source>
        <dbReference type="Pfam" id="PF07282"/>
    </source>
</evidence>
<proteinExistence type="predicted"/>
<accession>A0A421FLM2</accession>
<evidence type="ECO:0000313" key="4">
    <source>
        <dbReference type="Proteomes" id="UP000285883"/>
    </source>
</evidence>
<organism evidence="3 4">
    <name type="scientific">Phytophthora kernoviae</name>
    <dbReference type="NCBI Taxonomy" id="325452"/>
    <lineage>
        <taxon>Eukaryota</taxon>
        <taxon>Sar</taxon>
        <taxon>Stramenopiles</taxon>
        <taxon>Oomycota</taxon>
        <taxon>Peronosporomycetes</taxon>
        <taxon>Peronosporales</taxon>
        <taxon>Peronosporaceae</taxon>
        <taxon>Phytophthora</taxon>
    </lineage>
</organism>
<dbReference type="AlphaFoldDB" id="A0A421FLM2"/>
<dbReference type="EMBL" id="MAYM02000016">
    <property type="protein sequence ID" value="RLN46804.1"/>
    <property type="molecule type" value="Genomic_DNA"/>
</dbReference>
<dbReference type="Pfam" id="PF07282">
    <property type="entry name" value="Cas12f1-like_TNB"/>
    <property type="match status" value="1"/>
</dbReference>
<evidence type="ECO:0000256" key="1">
    <source>
        <dbReference type="ARBA" id="ARBA00023125"/>
    </source>
</evidence>